<dbReference type="CDD" id="cd12148">
    <property type="entry name" value="fungal_TF_MHR"/>
    <property type="match status" value="1"/>
</dbReference>
<dbReference type="GO" id="GO:0008270">
    <property type="term" value="F:zinc ion binding"/>
    <property type="evidence" value="ECO:0007669"/>
    <property type="project" value="InterPro"/>
</dbReference>
<evidence type="ECO:0000259" key="7">
    <source>
        <dbReference type="SMART" id="SM00906"/>
    </source>
</evidence>
<dbReference type="EMBL" id="LVKK01000033">
    <property type="protein sequence ID" value="OAG40466.1"/>
    <property type="molecule type" value="Genomic_DNA"/>
</dbReference>
<evidence type="ECO:0000313" key="8">
    <source>
        <dbReference type="EMBL" id="OAG40466.1"/>
    </source>
</evidence>
<accession>A0A177F9H3</accession>
<evidence type="ECO:0000256" key="3">
    <source>
        <dbReference type="ARBA" id="ARBA00023125"/>
    </source>
</evidence>
<dbReference type="OrthoDB" id="3163292at2759"/>
<keyword evidence="9" id="KW-1185">Reference proteome</keyword>
<evidence type="ECO:0000313" key="9">
    <source>
        <dbReference type="Proteomes" id="UP000077002"/>
    </source>
</evidence>
<name>A0A177F9H3_9EURO</name>
<evidence type="ECO:0000256" key="5">
    <source>
        <dbReference type="ARBA" id="ARBA00023242"/>
    </source>
</evidence>
<keyword evidence="2" id="KW-0805">Transcription regulation</keyword>
<evidence type="ECO:0000256" key="2">
    <source>
        <dbReference type="ARBA" id="ARBA00023015"/>
    </source>
</evidence>
<reference evidence="8 9" key="1">
    <citation type="submission" date="2016-03" db="EMBL/GenBank/DDBJ databases">
        <title>Draft genome sequence of the Fonsecaea monophora CBS 269.37.</title>
        <authorList>
            <person name="Bombassaro A."/>
            <person name="Vinicius W.A."/>
            <person name="De Hoog S."/>
            <person name="Sun J."/>
            <person name="Souza E.M."/>
            <person name="Raittz R.T."/>
            <person name="Costa F."/>
            <person name="Leao A.C."/>
            <person name="Tadra-Sfeir M.Z."/>
            <person name="Baura V."/>
            <person name="Balsanelli E."/>
            <person name="Pedrosa F.O."/>
            <person name="Moreno L.F."/>
            <person name="Steffens M.B."/>
            <person name="Xi L."/>
            <person name="Bocca A.L."/>
            <person name="Felipe M.S."/>
            <person name="Teixeira M."/>
            <person name="Telles Filho F.Q."/>
            <person name="Azevedo C.M."/>
            <person name="Gomes R."/>
            <person name="Vicente V.A."/>
        </authorList>
    </citation>
    <scope>NUCLEOTIDE SEQUENCE [LARGE SCALE GENOMIC DNA]</scope>
    <source>
        <strain evidence="8 9">CBS 269.37</strain>
    </source>
</reference>
<feature type="region of interest" description="Disordered" evidence="6">
    <location>
        <begin position="554"/>
        <end position="578"/>
    </location>
</feature>
<dbReference type="GO" id="GO:0006351">
    <property type="term" value="P:DNA-templated transcription"/>
    <property type="evidence" value="ECO:0007669"/>
    <property type="project" value="InterPro"/>
</dbReference>
<sequence length="633" mass="71061">MHIVPTDKSAPRVGVLTLAAGLLFETRFGVMLRQDFRPPVLDAIRTGSTAGLIQTSHESGRLTPIQQSETTGQDLGVYEGIAYPSAEYLSAPSTGHVSDTASDAHSEIYMGADWLLLSDAQITQHAQWSLGGAVLSYHDVSELFNFYAHNYYPHLPILDRVTSVADFHDSNVFLFWTLLRTACYRHPKFGHVFQLIARPYEQLLTMHLLSPIRDFRIIQAILILCHWPNTGSQQSKDPSWQYCGIAMNAALQMGLDQLEAEMLHPGSRGQSNALQMSVQSRRMTWLACFNTSTNLSVWFGIRPHLSSPSQLNATSSMAKEPSVPRHFMVQVELQRHVVQYSTALAGDVDSSTCSTLQSLFNTELDTLFTVYQDIWSPRLEIQRLGAKLYLFSLCLTVTSKQRSRPQELDMPYAIDLARVSVQLGLPAAVSLIHTIVQLNNESLVQEPGNGGVIHYPKFYFRLVVFAVVFLMKFLCADPRAAQQDRELAFSHITAAHQFFSSFAPAQDFARVAEVMADMARNLRVDAQDHPSTVETRLGASLLYDTMRRFRRPLERSGGNEEPAAPIATDPNAWAMRSDDDGASWENHRVMDSSSWRSHDAVAYKLPELHANLEEGLDCFRWMSDDMLVEMMNL</sequence>
<proteinExistence type="predicted"/>
<keyword evidence="3" id="KW-0238">DNA-binding</keyword>
<dbReference type="InterPro" id="IPR007219">
    <property type="entry name" value="XnlR_reg_dom"/>
</dbReference>
<dbReference type="RefSeq" id="XP_022512418.1">
    <property type="nucleotide sequence ID" value="XM_022655336.1"/>
</dbReference>
<dbReference type="PANTHER" id="PTHR31845:SF21">
    <property type="entry name" value="REGULATORY PROTEIN LEU3"/>
    <property type="match status" value="1"/>
</dbReference>
<dbReference type="Pfam" id="PF04082">
    <property type="entry name" value="Fungal_trans"/>
    <property type="match status" value="1"/>
</dbReference>
<keyword evidence="4" id="KW-0804">Transcription</keyword>
<dbReference type="GeneID" id="34600533"/>
<dbReference type="Proteomes" id="UP000077002">
    <property type="component" value="Unassembled WGS sequence"/>
</dbReference>
<evidence type="ECO:0000256" key="4">
    <source>
        <dbReference type="ARBA" id="ARBA00023163"/>
    </source>
</evidence>
<organism evidence="8 9">
    <name type="scientific">Fonsecaea monophora</name>
    <dbReference type="NCBI Taxonomy" id="254056"/>
    <lineage>
        <taxon>Eukaryota</taxon>
        <taxon>Fungi</taxon>
        <taxon>Dikarya</taxon>
        <taxon>Ascomycota</taxon>
        <taxon>Pezizomycotina</taxon>
        <taxon>Eurotiomycetes</taxon>
        <taxon>Chaetothyriomycetidae</taxon>
        <taxon>Chaetothyriales</taxon>
        <taxon>Herpotrichiellaceae</taxon>
        <taxon>Fonsecaea</taxon>
    </lineage>
</organism>
<evidence type="ECO:0000256" key="1">
    <source>
        <dbReference type="ARBA" id="ARBA00004123"/>
    </source>
</evidence>
<dbReference type="GO" id="GO:0000981">
    <property type="term" value="F:DNA-binding transcription factor activity, RNA polymerase II-specific"/>
    <property type="evidence" value="ECO:0007669"/>
    <property type="project" value="TreeGrafter"/>
</dbReference>
<feature type="domain" description="Xylanolytic transcriptional activator regulatory" evidence="7">
    <location>
        <begin position="239"/>
        <end position="327"/>
    </location>
</feature>
<evidence type="ECO:0000256" key="6">
    <source>
        <dbReference type="SAM" id="MobiDB-lite"/>
    </source>
</evidence>
<dbReference type="AlphaFoldDB" id="A0A177F9H3"/>
<comment type="caution">
    <text evidence="8">The sequence shown here is derived from an EMBL/GenBank/DDBJ whole genome shotgun (WGS) entry which is preliminary data.</text>
</comment>
<gene>
    <name evidence="8" type="ORF">AYO21_05366</name>
</gene>
<dbReference type="InterPro" id="IPR051089">
    <property type="entry name" value="prtT"/>
</dbReference>
<dbReference type="PANTHER" id="PTHR31845">
    <property type="entry name" value="FINGER DOMAIN PROTEIN, PUTATIVE-RELATED"/>
    <property type="match status" value="1"/>
</dbReference>
<dbReference type="SMART" id="SM00906">
    <property type="entry name" value="Fungal_trans"/>
    <property type="match status" value="1"/>
</dbReference>
<keyword evidence="5" id="KW-0539">Nucleus</keyword>
<dbReference type="GO" id="GO:0005634">
    <property type="term" value="C:nucleus"/>
    <property type="evidence" value="ECO:0007669"/>
    <property type="project" value="UniProtKB-SubCell"/>
</dbReference>
<comment type="subcellular location">
    <subcellularLocation>
        <location evidence="1">Nucleus</location>
    </subcellularLocation>
</comment>
<protein>
    <recommendedName>
        <fullName evidence="7">Xylanolytic transcriptional activator regulatory domain-containing protein</fullName>
    </recommendedName>
</protein>
<dbReference type="GO" id="GO:0000976">
    <property type="term" value="F:transcription cis-regulatory region binding"/>
    <property type="evidence" value="ECO:0007669"/>
    <property type="project" value="TreeGrafter"/>
</dbReference>